<feature type="transmembrane region" description="Helical" evidence="9">
    <location>
        <begin position="69"/>
        <end position="89"/>
    </location>
</feature>
<feature type="transmembrane region" description="Helical" evidence="9">
    <location>
        <begin position="101"/>
        <end position="120"/>
    </location>
</feature>
<comment type="subcellular location">
    <subcellularLocation>
        <location evidence="1">Membrane</location>
        <topology evidence="1">Multi-pass membrane protein</topology>
    </subcellularLocation>
</comment>
<keyword evidence="6 9" id="KW-0472">Membrane</keyword>
<feature type="domain" description="G-protein coupled receptors family 1 profile" evidence="10">
    <location>
        <begin position="48"/>
        <end position="245"/>
    </location>
</feature>
<evidence type="ECO:0000256" key="6">
    <source>
        <dbReference type="ARBA" id="ARBA00023136"/>
    </source>
</evidence>
<feature type="transmembrane region" description="Helical" evidence="9">
    <location>
        <begin position="181"/>
        <end position="208"/>
    </location>
</feature>
<keyword evidence="11" id="KW-0527">Neuropeptide</keyword>
<evidence type="ECO:0000256" key="5">
    <source>
        <dbReference type="ARBA" id="ARBA00023040"/>
    </source>
</evidence>
<evidence type="ECO:0000256" key="3">
    <source>
        <dbReference type="ARBA" id="ARBA00022692"/>
    </source>
</evidence>
<dbReference type="EMBL" id="KQ460479">
    <property type="protein sequence ID" value="KPJ14363.1"/>
    <property type="molecule type" value="Genomic_DNA"/>
</dbReference>
<dbReference type="GO" id="GO:0007218">
    <property type="term" value="P:neuropeptide signaling pathway"/>
    <property type="evidence" value="ECO:0007669"/>
    <property type="project" value="UniProtKB-KW"/>
</dbReference>
<protein>
    <submittedName>
        <fullName evidence="11">Neuropeptides capa receptor</fullName>
    </submittedName>
</protein>
<dbReference type="Proteomes" id="UP000053240">
    <property type="component" value="Unassembled WGS sequence"/>
</dbReference>
<dbReference type="InterPro" id="IPR017452">
    <property type="entry name" value="GPCR_Rhodpsn_7TM"/>
</dbReference>
<keyword evidence="3 9" id="KW-0812">Transmembrane</keyword>
<dbReference type="PROSITE" id="PS50262">
    <property type="entry name" value="G_PROTEIN_RECEP_F1_2"/>
    <property type="match status" value="1"/>
</dbReference>
<evidence type="ECO:0000256" key="1">
    <source>
        <dbReference type="ARBA" id="ARBA00004141"/>
    </source>
</evidence>
<evidence type="ECO:0000256" key="2">
    <source>
        <dbReference type="ARBA" id="ARBA00010663"/>
    </source>
</evidence>
<gene>
    <name evidence="11" type="ORF">RR48_01693</name>
</gene>
<evidence type="ECO:0000313" key="12">
    <source>
        <dbReference type="Proteomes" id="UP000053240"/>
    </source>
</evidence>
<dbReference type="GO" id="GO:0004930">
    <property type="term" value="F:G protein-coupled receptor activity"/>
    <property type="evidence" value="ECO:0007669"/>
    <property type="project" value="UniProtKB-KW"/>
</dbReference>
<evidence type="ECO:0000256" key="7">
    <source>
        <dbReference type="ARBA" id="ARBA00023170"/>
    </source>
</evidence>
<evidence type="ECO:0000259" key="10">
    <source>
        <dbReference type="PROSITE" id="PS50262"/>
    </source>
</evidence>
<keyword evidence="12" id="KW-1185">Reference proteome</keyword>
<dbReference type="InParanoid" id="A0A0N1I9U7"/>
<proteinExistence type="inferred from homology"/>
<keyword evidence="5" id="KW-0297">G-protein coupled receptor</keyword>
<organism evidence="11 12">
    <name type="scientific">Papilio machaon</name>
    <name type="common">Old World swallowtail butterfly</name>
    <dbReference type="NCBI Taxonomy" id="76193"/>
    <lineage>
        <taxon>Eukaryota</taxon>
        <taxon>Metazoa</taxon>
        <taxon>Ecdysozoa</taxon>
        <taxon>Arthropoda</taxon>
        <taxon>Hexapoda</taxon>
        <taxon>Insecta</taxon>
        <taxon>Pterygota</taxon>
        <taxon>Neoptera</taxon>
        <taxon>Endopterygota</taxon>
        <taxon>Lepidoptera</taxon>
        <taxon>Glossata</taxon>
        <taxon>Ditrysia</taxon>
        <taxon>Papilionoidea</taxon>
        <taxon>Papilionidae</taxon>
        <taxon>Papilioninae</taxon>
        <taxon>Papilio</taxon>
    </lineage>
</organism>
<dbReference type="PANTHER" id="PTHR24243">
    <property type="entry name" value="G-PROTEIN COUPLED RECEPTOR"/>
    <property type="match status" value="1"/>
</dbReference>
<dbReference type="SUPFAM" id="SSF81321">
    <property type="entry name" value="Family A G protein-coupled receptor-like"/>
    <property type="match status" value="1"/>
</dbReference>
<keyword evidence="4 9" id="KW-1133">Transmembrane helix</keyword>
<dbReference type="InterPro" id="IPR000276">
    <property type="entry name" value="GPCR_Rhodpsn"/>
</dbReference>
<evidence type="ECO:0000313" key="11">
    <source>
        <dbReference type="EMBL" id="KPJ14363.1"/>
    </source>
</evidence>
<keyword evidence="8" id="KW-0807">Transducer</keyword>
<feature type="transmembrane region" description="Helical" evidence="9">
    <location>
        <begin position="33"/>
        <end position="57"/>
    </location>
</feature>
<accession>A0A0N1I9U7</accession>
<feature type="transmembrane region" description="Helical" evidence="9">
    <location>
        <begin position="141"/>
        <end position="161"/>
    </location>
</feature>
<dbReference type="PANTHER" id="PTHR24243:SF208">
    <property type="entry name" value="PYROKININ-1 RECEPTOR"/>
    <property type="match status" value="1"/>
</dbReference>
<sequence length="245" mass="28437">MFNLSEAHDNDKEIWLEFLINCRKEEPPWMKTAFVITVHIIILISLIENLLTCAVICYDKTMHTVTNYYLLNLAVSDIITTLAVLMGAVDSFEQATCKINYLIIIVLWNNTILTLTMLSIERFVAIWYPLQLKSNSDWRRVLKVITVIWIIALMETIPEFWTLELLKADNTLICSTVPTPLARIINGVLALVTFLIPMVIMSYVYFMIAFKVNVVQKRYTNNKIFNHQDHRKKVNKLVGKFTSFI</sequence>
<dbReference type="GO" id="GO:0016020">
    <property type="term" value="C:membrane"/>
    <property type="evidence" value="ECO:0007669"/>
    <property type="project" value="UniProtKB-SubCell"/>
</dbReference>
<evidence type="ECO:0000256" key="4">
    <source>
        <dbReference type="ARBA" id="ARBA00022989"/>
    </source>
</evidence>
<dbReference type="CDD" id="cd00637">
    <property type="entry name" value="7tm_classA_rhodopsin-like"/>
    <property type="match status" value="1"/>
</dbReference>
<comment type="similarity">
    <text evidence="2">Belongs to the G-protein coupled receptor 1 family.</text>
</comment>
<dbReference type="Pfam" id="PF00001">
    <property type="entry name" value="7tm_1"/>
    <property type="match status" value="1"/>
</dbReference>
<dbReference type="Gene3D" id="1.20.1070.10">
    <property type="entry name" value="Rhodopsin 7-helix transmembrane proteins"/>
    <property type="match status" value="1"/>
</dbReference>
<keyword evidence="7 11" id="KW-0675">Receptor</keyword>
<evidence type="ECO:0000256" key="8">
    <source>
        <dbReference type="ARBA" id="ARBA00023224"/>
    </source>
</evidence>
<evidence type="ECO:0000256" key="9">
    <source>
        <dbReference type="SAM" id="Phobius"/>
    </source>
</evidence>
<reference evidence="11 12" key="1">
    <citation type="journal article" date="2015" name="Nat. Commun.">
        <title>Outbred genome sequencing and CRISPR/Cas9 gene editing in butterflies.</title>
        <authorList>
            <person name="Li X."/>
            <person name="Fan D."/>
            <person name="Zhang W."/>
            <person name="Liu G."/>
            <person name="Zhang L."/>
            <person name="Zhao L."/>
            <person name="Fang X."/>
            <person name="Chen L."/>
            <person name="Dong Y."/>
            <person name="Chen Y."/>
            <person name="Ding Y."/>
            <person name="Zhao R."/>
            <person name="Feng M."/>
            <person name="Zhu Y."/>
            <person name="Feng Y."/>
            <person name="Jiang X."/>
            <person name="Zhu D."/>
            <person name="Xiang H."/>
            <person name="Feng X."/>
            <person name="Li S."/>
            <person name="Wang J."/>
            <person name="Zhang G."/>
            <person name="Kronforst M.R."/>
            <person name="Wang W."/>
        </authorList>
    </citation>
    <scope>NUCLEOTIDE SEQUENCE [LARGE SCALE GENOMIC DNA]</scope>
    <source>
        <strain evidence="11">Ya'a_city_454_Pm</strain>
        <tissue evidence="11">Whole body</tissue>
    </source>
</reference>
<dbReference type="PRINTS" id="PR00237">
    <property type="entry name" value="GPCRRHODOPSN"/>
</dbReference>
<dbReference type="AlphaFoldDB" id="A0A0N1I9U7"/>
<name>A0A0N1I9U7_PAPMA</name>